<dbReference type="Proteomes" id="UP000230750">
    <property type="component" value="Unassembled WGS sequence"/>
</dbReference>
<dbReference type="SMART" id="SM00098">
    <property type="entry name" value="alkPPc"/>
    <property type="match status" value="1"/>
</dbReference>
<keyword evidence="6" id="KW-1185">Reference proteome</keyword>
<evidence type="ECO:0000256" key="3">
    <source>
        <dbReference type="PIRSR" id="PIRSR601952-2"/>
    </source>
</evidence>
<feature type="binding site" evidence="3">
    <location>
        <position position="186"/>
    </location>
    <ligand>
        <name>Mg(2+)</name>
        <dbReference type="ChEBI" id="CHEBI:18420"/>
    </ligand>
</feature>
<protein>
    <recommendedName>
        <fullName evidence="1">alkaline phosphatase</fullName>
        <ecNumber evidence="1">3.1.3.1</ecNumber>
    </recommendedName>
</protein>
<keyword evidence="3" id="KW-0460">Magnesium</keyword>
<reference evidence="5 6" key="1">
    <citation type="journal article" date="2017" name="PLoS Biol.">
        <title>The sea cucumber genome provides insights into morphological evolution and visceral regeneration.</title>
        <authorList>
            <person name="Zhang X."/>
            <person name="Sun L."/>
            <person name="Yuan J."/>
            <person name="Sun Y."/>
            <person name="Gao Y."/>
            <person name="Zhang L."/>
            <person name="Li S."/>
            <person name="Dai H."/>
            <person name="Hamel J.F."/>
            <person name="Liu C."/>
            <person name="Yu Y."/>
            <person name="Liu S."/>
            <person name="Lin W."/>
            <person name="Guo K."/>
            <person name="Jin S."/>
            <person name="Xu P."/>
            <person name="Storey K.B."/>
            <person name="Huan P."/>
            <person name="Zhang T."/>
            <person name="Zhou Y."/>
            <person name="Zhang J."/>
            <person name="Lin C."/>
            <person name="Li X."/>
            <person name="Xing L."/>
            <person name="Huo D."/>
            <person name="Sun M."/>
            <person name="Wang L."/>
            <person name="Mercier A."/>
            <person name="Li F."/>
            <person name="Yang H."/>
            <person name="Xiang J."/>
        </authorList>
    </citation>
    <scope>NUCLEOTIDE SEQUENCE [LARGE SCALE GENOMIC DNA]</scope>
    <source>
        <strain evidence="5">Shaxun</strain>
        <tissue evidence="5">Muscle</tissue>
    </source>
</reference>
<feature type="binding site" evidence="3">
    <location>
        <position position="390"/>
    </location>
    <ligand>
        <name>Zn(2+)</name>
        <dbReference type="ChEBI" id="CHEBI:29105"/>
        <label>2</label>
    </ligand>
</feature>
<keyword evidence="3" id="KW-0479">Metal-binding</keyword>
<dbReference type="STRING" id="307972.A0A2G8LDL6"/>
<dbReference type="Pfam" id="PF00245">
    <property type="entry name" value="Alk_phosphatase"/>
    <property type="match status" value="1"/>
</dbReference>
<gene>
    <name evidence="5" type="ORF">BSL78_04729</name>
</gene>
<evidence type="ECO:0000256" key="4">
    <source>
        <dbReference type="RuleBase" id="RU003946"/>
    </source>
</evidence>
<dbReference type="Gene3D" id="3.40.720.10">
    <property type="entry name" value="Alkaline Phosphatase, subunit A"/>
    <property type="match status" value="2"/>
</dbReference>
<proteinExistence type="inferred from homology"/>
<comment type="similarity">
    <text evidence="4">Belongs to the alkaline phosphatase family.</text>
</comment>
<comment type="cofactor">
    <cofactor evidence="3">
        <name>Mg(2+)</name>
        <dbReference type="ChEBI" id="CHEBI:18420"/>
    </cofactor>
    <text evidence="3">Binds 1 Mg(2+) ion.</text>
</comment>
<organism evidence="5 6">
    <name type="scientific">Stichopus japonicus</name>
    <name type="common">Sea cucumber</name>
    <dbReference type="NCBI Taxonomy" id="307972"/>
    <lineage>
        <taxon>Eukaryota</taxon>
        <taxon>Metazoa</taxon>
        <taxon>Echinodermata</taxon>
        <taxon>Eleutherozoa</taxon>
        <taxon>Echinozoa</taxon>
        <taxon>Holothuroidea</taxon>
        <taxon>Aspidochirotacea</taxon>
        <taxon>Aspidochirotida</taxon>
        <taxon>Stichopodidae</taxon>
        <taxon>Apostichopus</taxon>
    </lineage>
</organism>
<accession>A0A2G8LDL6</accession>
<dbReference type="InterPro" id="IPR001952">
    <property type="entry name" value="Alkaline_phosphatase"/>
</dbReference>
<dbReference type="CDD" id="cd16012">
    <property type="entry name" value="ALP"/>
    <property type="match status" value="1"/>
</dbReference>
<dbReference type="EC" id="3.1.3.1" evidence="1"/>
<dbReference type="SUPFAM" id="SSF53649">
    <property type="entry name" value="Alkaline phosphatase-like"/>
    <property type="match status" value="2"/>
</dbReference>
<dbReference type="PANTHER" id="PTHR11596:SF5">
    <property type="entry name" value="ALKALINE PHOSPHATASE"/>
    <property type="match status" value="1"/>
</dbReference>
<evidence type="ECO:0000256" key="1">
    <source>
        <dbReference type="ARBA" id="ARBA00012647"/>
    </source>
</evidence>
<evidence type="ECO:0000256" key="2">
    <source>
        <dbReference type="ARBA" id="ARBA00022553"/>
    </source>
</evidence>
<feature type="binding site" evidence="3">
    <location>
        <position position="348"/>
    </location>
    <ligand>
        <name>Zn(2+)</name>
        <dbReference type="ChEBI" id="CHEBI:29105"/>
        <label>2</label>
    </ligand>
</feature>
<feature type="binding site" evidence="3">
    <location>
        <position position="389"/>
    </location>
    <ligand>
        <name>Zn(2+)</name>
        <dbReference type="ChEBI" id="CHEBI:29105"/>
        <label>2</label>
    </ligand>
</feature>
<feature type="binding site" evidence="3">
    <location>
        <position position="188"/>
    </location>
    <ligand>
        <name>Mg(2+)</name>
        <dbReference type="ChEBI" id="CHEBI:18420"/>
    </ligand>
</feature>
<name>A0A2G8LDL6_STIJA</name>
<evidence type="ECO:0000313" key="5">
    <source>
        <dbReference type="EMBL" id="PIK58341.1"/>
    </source>
</evidence>
<dbReference type="InterPro" id="IPR017850">
    <property type="entry name" value="Alkaline_phosphatase_core_sf"/>
</dbReference>
<feature type="binding site" evidence="3">
    <location>
        <position position="352"/>
    </location>
    <ligand>
        <name>Zn(2+)</name>
        <dbReference type="ChEBI" id="CHEBI:29105"/>
        <label>2</label>
    </ligand>
</feature>
<dbReference type="AlphaFoldDB" id="A0A2G8LDL6"/>
<dbReference type="EMBL" id="MRZV01000115">
    <property type="protein sequence ID" value="PIK58341.1"/>
    <property type="molecule type" value="Genomic_DNA"/>
</dbReference>
<dbReference type="GO" id="GO:0004035">
    <property type="term" value="F:alkaline phosphatase activity"/>
    <property type="evidence" value="ECO:0007669"/>
    <property type="project" value="UniProtKB-EC"/>
</dbReference>
<dbReference type="GO" id="GO:0046872">
    <property type="term" value="F:metal ion binding"/>
    <property type="evidence" value="ECO:0007669"/>
    <property type="project" value="UniProtKB-KW"/>
</dbReference>
<keyword evidence="3" id="KW-0862">Zinc</keyword>
<dbReference type="PRINTS" id="PR00113">
    <property type="entry name" value="ALKPHPHTASE"/>
</dbReference>
<comment type="caution">
    <text evidence="5">The sequence shown here is derived from an EMBL/GenBank/DDBJ whole genome shotgun (WGS) entry which is preliminary data.</text>
</comment>
<comment type="cofactor">
    <cofactor evidence="3">
        <name>Zn(2+)</name>
        <dbReference type="ChEBI" id="CHEBI:29105"/>
    </cofactor>
    <text evidence="3">Binds 2 Zn(2+) ions.</text>
</comment>
<sequence length="412" mass="46075">MGKSTGIVSTARITHATPACTYAHVPDRDWENNKDLPVEAVANNCTDIAAQLIAHPEIQVVLGGGRQEFLPLTERDPEYPLGFGQRTDGRNLIEEWQTKHTDNAAYVWNQQQFNDVDPESTEYLFGLFEPSHMQYESNRQTDSAGEPSIAEMTEKAIRILRKNPNGFFLAIEGKSTGIVSTARITHATPACTYAHVPDRDWENNKDLPVEAVANNCTDIAAQLIAHPEIQVVLGGGRQEFLPLTERDPEYPLGFGQRTDGRNLIEEWQTKHTDNAAYVWNQQQFNDVDPESTEYLFGLFEPSHMQYESNRQTDSAGEPSIAEMTEKAIRILRKNPNGFFLAIEAGRIDHGHHDSVAYNSLHDTVAMDTAVQVAMDMTDSSDTLIIVTADHSHTFTFAGYPERGHDIFGMQKA</sequence>
<dbReference type="PANTHER" id="PTHR11596">
    <property type="entry name" value="ALKALINE PHOSPHATASE"/>
    <property type="match status" value="1"/>
</dbReference>
<feature type="binding site" evidence="3">
    <location>
        <position position="343"/>
    </location>
    <ligand>
        <name>Mg(2+)</name>
        <dbReference type="ChEBI" id="CHEBI:18420"/>
    </ligand>
</feature>
<keyword evidence="2" id="KW-0597">Phosphoprotein</keyword>
<evidence type="ECO:0000313" key="6">
    <source>
        <dbReference type="Proteomes" id="UP000230750"/>
    </source>
</evidence>
<dbReference type="OrthoDB" id="5818554at2759"/>